<reference evidence="1 2" key="1">
    <citation type="journal article" date="2020" name="ISME J.">
        <title>Uncovering the hidden diversity of litter-decomposition mechanisms in mushroom-forming fungi.</title>
        <authorList>
            <person name="Floudas D."/>
            <person name="Bentzer J."/>
            <person name="Ahren D."/>
            <person name="Johansson T."/>
            <person name="Persson P."/>
            <person name="Tunlid A."/>
        </authorList>
    </citation>
    <scope>NUCLEOTIDE SEQUENCE [LARGE SCALE GENOMIC DNA]</scope>
    <source>
        <strain evidence="1 2">CBS 291.85</strain>
    </source>
</reference>
<evidence type="ECO:0000313" key="1">
    <source>
        <dbReference type="EMBL" id="KAF5374761.1"/>
    </source>
</evidence>
<sequence>MLTRTINFAQRTSATAFKRFLTSYRVWNPSEHAPRIVPTPLVFVSATSWDKSTKGLSYFCELYATKGYTCLDVDLPVPPGATSSSTRLMETFESGLGDVVRSSFIPFPPVFIARGLACLITQTYISSHPASGLVLLSPPPNNAAVSQKLLPSALQEFNFEPKFPICIVSTPKEMEILRSQNRLAQDSNVDNIIVQNVEGHESCTKIEQWLDEIGI</sequence>
<keyword evidence="2" id="KW-1185">Reference proteome</keyword>
<comment type="caution">
    <text evidence="1">The sequence shown here is derived from an EMBL/GenBank/DDBJ whole genome shotgun (WGS) entry which is preliminary data.</text>
</comment>
<dbReference type="AlphaFoldDB" id="A0A8H5H0J4"/>
<dbReference type="OrthoDB" id="3365310at2759"/>
<accession>A0A8H5H0J4</accession>
<dbReference type="EMBL" id="JAACJM010000001">
    <property type="protein sequence ID" value="KAF5374761.1"/>
    <property type="molecule type" value="Genomic_DNA"/>
</dbReference>
<proteinExistence type="predicted"/>
<organism evidence="1 2">
    <name type="scientific">Tetrapyrgos nigripes</name>
    <dbReference type="NCBI Taxonomy" id="182062"/>
    <lineage>
        <taxon>Eukaryota</taxon>
        <taxon>Fungi</taxon>
        <taxon>Dikarya</taxon>
        <taxon>Basidiomycota</taxon>
        <taxon>Agaricomycotina</taxon>
        <taxon>Agaricomycetes</taxon>
        <taxon>Agaricomycetidae</taxon>
        <taxon>Agaricales</taxon>
        <taxon>Marasmiineae</taxon>
        <taxon>Marasmiaceae</taxon>
        <taxon>Tetrapyrgos</taxon>
    </lineage>
</organism>
<evidence type="ECO:0000313" key="2">
    <source>
        <dbReference type="Proteomes" id="UP000559256"/>
    </source>
</evidence>
<dbReference type="Proteomes" id="UP000559256">
    <property type="component" value="Unassembled WGS sequence"/>
</dbReference>
<name>A0A8H5H0J4_9AGAR</name>
<gene>
    <name evidence="1" type="ORF">D9758_000126</name>
</gene>
<protein>
    <submittedName>
        <fullName evidence="1">Uncharacterized protein</fullName>
    </submittedName>
</protein>